<dbReference type="PROSITE" id="PS50937">
    <property type="entry name" value="HTH_MERR_2"/>
    <property type="match status" value="1"/>
</dbReference>
<name>A0A6F8PM32_9GAMM</name>
<protein>
    <recommendedName>
        <fullName evidence="4">HTH merR-type domain-containing protein</fullName>
    </recommendedName>
</protein>
<reference evidence="6" key="1">
    <citation type="submission" date="2019-11" db="EMBL/GenBank/DDBJ databases">
        <title>Isolation and characterization of two novel species in the genus Thiomicrorhabdus.</title>
        <authorList>
            <person name="Mochizuki J."/>
            <person name="Kojima H."/>
            <person name="Fukui M."/>
        </authorList>
    </citation>
    <scope>NUCLEOTIDE SEQUENCE [LARGE SCALE GENOMIC DNA]</scope>
    <source>
        <strain evidence="6">AkT22</strain>
    </source>
</reference>
<keyword evidence="3" id="KW-0804">Transcription</keyword>
<dbReference type="InterPro" id="IPR000551">
    <property type="entry name" value="MerR-type_HTH_dom"/>
</dbReference>
<accession>A0A6F8PM32</accession>
<gene>
    <name evidence="5" type="ORF">THMIRHAT_09170</name>
</gene>
<evidence type="ECO:0000256" key="2">
    <source>
        <dbReference type="ARBA" id="ARBA00023125"/>
    </source>
</evidence>
<evidence type="ECO:0000256" key="1">
    <source>
        <dbReference type="ARBA" id="ARBA00023015"/>
    </source>
</evidence>
<feature type="domain" description="HTH merR-type" evidence="4">
    <location>
        <begin position="7"/>
        <end position="76"/>
    </location>
</feature>
<dbReference type="EMBL" id="AP021888">
    <property type="protein sequence ID" value="BBP43171.1"/>
    <property type="molecule type" value="Genomic_DNA"/>
</dbReference>
<dbReference type="KEGG" id="tzo:THMIRHAT_09170"/>
<dbReference type="CDD" id="cd01104">
    <property type="entry name" value="HTH_MlrA-CarA"/>
    <property type="match status" value="1"/>
</dbReference>
<dbReference type="AlphaFoldDB" id="A0A6F8PM32"/>
<keyword evidence="6" id="KW-1185">Reference proteome</keyword>
<dbReference type="GO" id="GO:0003700">
    <property type="term" value="F:DNA-binding transcription factor activity"/>
    <property type="evidence" value="ECO:0007669"/>
    <property type="project" value="InterPro"/>
</dbReference>
<keyword evidence="1" id="KW-0805">Transcription regulation</keyword>
<dbReference type="GO" id="GO:0003677">
    <property type="term" value="F:DNA binding"/>
    <property type="evidence" value="ECO:0007669"/>
    <property type="project" value="UniProtKB-KW"/>
</dbReference>
<dbReference type="InterPro" id="IPR047057">
    <property type="entry name" value="MerR_fam"/>
</dbReference>
<organism evidence="5 6">
    <name type="scientific">Thiosulfativibrio zosterae</name>
    <dbReference type="NCBI Taxonomy" id="2675053"/>
    <lineage>
        <taxon>Bacteria</taxon>
        <taxon>Pseudomonadati</taxon>
        <taxon>Pseudomonadota</taxon>
        <taxon>Gammaproteobacteria</taxon>
        <taxon>Thiotrichales</taxon>
        <taxon>Piscirickettsiaceae</taxon>
        <taxon>Thiosulfativibrio</taxon>
    </lineage>
</organism>
<dbReference type="SMART" id="SM00422">
    <property type="entry name" value="HTH_MERR"/>
    <property type="match status" value="1"/>
</dbReference>
<dbReference type="Proteomes" id="UP000501466">
    <property type="component" value="Chromosome"/>
</dbReference>
<dbReference type="PANTHER" id="PTHR30204:SF67">
    <property type="entry name" value="HTH-TYPE TRANSCRIPTIONAL REGULATOR MLRA-RELATED"/>
    <property type="match status" value="1"/>
</dbReference>
<dbReference type="SUPFAM" id="SSF46955">
    <property type="entry name" value="Putative DNA-binding domain"/>
    <property type="match status" value="1"/>
</dbReference>
<evidence type="ECO:0000313" key="5">
    <source>
        <dbReference type="EMBL" id="BBP43171.1"/>
    </source>
</evidence>
<dbReference type="RefSeq" id="WP_173290998.1">
    <property type="nucleotide sequence ID" value="NZ_AP021888.1"/>
</dbReference>
<evidence type="ECO:0000256" key="3">
    <source>
        <dbReference type="ARBA" id="ARBA00023163"/>
    </source>
</evidence>
<keyword evidence="2" id="KW-0238">DNA-binding</keyword>
<dbReference type="Pfam" id="PF13411">
    <property type="entry name" value="MerR_1"/>
    <property type="match status" value="1"/>
</dbReference>
<evidence type="ECO:0000313" key="6">
    <source>
        <dbReference type="Proteomes" id="UP000501466"/>
    </source>
</evidence>
<dbReference type="PANTHER" id="PTHR30204">
    <property type="entry name" value="REDOX-CYCLING DRUG-SENSING TRANSCRIPTIONAL ACTIVATOR SOXR"/>
    <property type="match status" value="1"/>
</dbReference>
<dbReference type="Gene3D" id="1.10.1660.10">
    <property type="match status" value="1"/>
</dbReference>
<dbReference type="InterPro" id="IPR009061">
    <property type="entry name" value="DNA-bd_dom_put_sf"/>
</dbReference>
<proteinExistence type="predicted"/>
<sequence length="280" mass="32373">MKANDALYPIREICRIAGVNPITLRAWERRYGLIEPIRTESGHRLYTQEHIDQIKAAIKLTEQGIPISQVKQLLVNQNARNPLTTNIEELDLIAQIKQVLSEYDLAKLSNTLDLLFADADETTLNHNLRILVLETGNLSREYLALLETQLLPRLYTRLRFATRHLSLSTCRKIWLQPDSSNTSDEILLLLVALYFAHQGIYPVLHLLPEIDNQALFNGLQKLRCEGIAVVANQKPLNVTLWDIWTDSHKSLEFYYFVNEDPVIDLDRKLQCHYFNLNQVF</sequence>
<evidence type="ECO:0000259" key="4">
    <source>
        <dbReference type="PROSITE" id="PS50937"/>
    </source>
</evidence>